<dbReference type="Ensembl" id="ENSONIT00000069286.1">
    <property type="protein sequence ID" value="ENSONIP00000047035.1"/>
    <property type="gene ID" value="ENSONIG00000038754.1"/>
</dbReference>
<dbReference type="GeneID" id="106098298"/>
<evidence type="ECO:0000256" key="5">
    <source>
        <dbReference type="ARBA" id="ARBA00025430"/>
    </source>
</evidence>
<dbReference type="PANTHER" id="PTHR46749">
    <property type="entry name" value="COMPLEX III ASSEMBLY FACTOR LYRM7"/>
    <property type="match status" value="1"/>
</dbReference>
<evidence type="ECO:0000256" key="7">
    <source>
        <dbReference type="ARBA" id="ARBA00026165"/>
    </source>
</evidence>
<dbReference type="Proteomes" id="UP000005207">
    <property type="component" value="Linkage group LG13"/>
</dbReference>
<organism evidence="10 11">
    <name type="scientific">Oreochromis niloticus</name>
    <name type="common">Nile tilapia</name>
    <name type="synonym">Tilapia nilotica</name>
    <dbReference type="NCBI Taxonomy" id="8128"/>
    <lineage>
        <taxon>Eukaryota</taxon>
        <taxon>Metazoa</taxon>
        <taxon>Chordata</taxon>
        <taxon>Craniata</taxon>
        <taxon>Vertebrata</taxon>
        <taxon>Euteleostomi</taxon>
        <taxon>Actinopterygii</taxon>
        <taxon>Neopterygii</taxon>
        <taxon>Teleostei</taxon>
        <taxon>Neoteleostei</taxon>
        <taxon>Acanthomorphata</taxon>
        <taxon>Ovalentaria</taxon>
        <taxon>Cichlomorphae</taxon>
        <taxon>Cichliformes</taxon>
        <taxon>Cichlidae</taxon>
        <taxon>African cichlids</taxon>
        <taxon>Pseudocrenilabrinae</taxon>
        <taxon>Oreochromini</taxon>
        <taxon>Oreochromis</taxon>
    </lineage>
</organism>
<dbReference type="GeneTree" id="ENSGT00390000017923"/>
<keyword evidence="11" id="KW-1185">Reference proteome</keyword>
<keyword evidence="3" id="KW-0496">Mitochondrion</keyword>
<comment type="subcellular location">
    <subcellularLocation>
        <location evidence="1">Mitochondrion matrix</location>
    </subcellularLocation>
</comment>
<comment type="subunit">
    <text evidence="6">Interacts with UQCRFS1.</text>
</comment>
<dbReference type="InterPro" id="IPR050435">
    <property type="entry name" value="MZM1/LYRM7"/>
</dbReference>
<dbReference type="RefSeq" id="XP_013127329.1">
    <property type="nucleotide sequence ID" value="XM_013271875.2"/>
</dbReference>
<dbReference type="AlphaFoldDB" id="A0A669CFI1"/>
<evidence type="ECO:0000256" key="1">
    <source>
        <dbReference type="ARBA" id="ARBA00004305"/>
    </source>
</evidence>
<keyword evidence="4" id="KW-0143">Chaperone</keyword>
<gene>
    <name evidence="10" type="primary">lyrm7</name>
</gene>
<dbReference type="InterPro" id="IPR045298">
    <property type="entry name" value="Complex1_LYR_LYRM7"/>
</dbReference>
<evidence type="ECO:0000256" key="8">
    <source>
        <dbReference type="ARBA" id="ARBA00031830"/>
    </source>
</evidence>
<dbReference type="CDD" id="cd20267">
    <property type="entry name" value="Complex1_LYR_LYRM7"/>
    <property type="match status" value="1"/>
</dbReference>
<dbReference type="Pfam" id="PF05347">
    <property type="entry name" value="Complex1_LYR"/>
    <property type="match status" value="1"/>
</dbReference>
<evidence type="ECO:0000256" key="6">
    <source>
        <dbReference type="ARBA" id="ARBA00025809"/>
    </source>
</evidence>
<evidence type="ECO:0000256" key="4">
    <source>
        <dbReference type="ARBA" id="ARBA00023186"/>
    </source>
</evidence>
<evidence type="ECO:0000259" key="9">
    <source>
        <dbReference type="Pfam" id="PF05347"/>
    </source>
</evidence>
<proteinExistence type="inferred from homology"/>
<dbReference type="PANTHER" id="PTHR46749:SF1">
    <property type="entry name" value="COMPLEX III ASSEMBLY FACTOR LYRM7"/>
    <property type="match status" value="1"/>
</dbReference>
<accession>A0A669CFI1</accession>
<reference evidence="10" key="2">
    <citation type="submission" date="2025-08" db="UniProtKB">
        <authorList>
            <consortium name="Ensembl"/>
        </authorList>
    </citation>
    <scope>IDENTIFICATION</scope>
</reference>
<feature type="domain" description="Complex 1 LYR protein" evidence="9">
    <location>
        <begin position="6"/>
        <end position="60"/>
    </location>
</feature>
<dbReference type="OMA" id="TRQYVFH"/>
<dbReference type="CTD" id="90624"/>
<dbReference type="GO" id="GO:0044183">
    <property type="term" value="F:protein folding chaperone"/>
    <property type="evidence" value="ECO:0007669"/>
    <property type="project" value="TreeGrafter"/>
</dbReference>
<dbReference type="OrthoDB" id="529194at2759"/>
<sequence>MGTRLKVLGVFKTLHRTRMAVFKDDHRALTAARLKINEEFRKNKNETSEENIQKLIKVGSDVDIVLRQSVVQMEHVAENRLLLRPRKDLLLENVPYCDKPREKS</sequence>
<dbReference type="KEGG" id="onl:106098298"/>
<dbReference type="GO" id="GO:0005759">
    <property type="term" value="C:mitochondrial matrix"/>
    <property type="evidence" value="ECO:0007669"/>
    <property type="project" value="UniProtKB-SubCell"/>
</dbReference>
<comment type="similarity">
    <text evidence="2">Belongs to the complex I LYR family.</text>
</comment>
<dbReference type="InterPro" id="IPR008011">
    <property type="entry name" value="Complex1_LYR_dom"/>
</dbReference>
<dbReference type="FunCoup" id="A0A669CFI1">
    <property type="interactions" value="199"/>
</dbReference>
<dbReference type="InParanoid" id="A0A669CFI1"/>
<reference evidence="10" key="3">
    <citation type="submission" date="2025-09" db="UniProtKB">
        <authorList>
            <consortium name="Ensembl"/>
        </authorList>
    </citation>
    <scope>IDENTIFICATION</scope>
</reference>
<name>A0A669CFI1_ORENI</name>
<evidence type="ECO:0000256" key="3">
    <source>
        <dbReference type="ARBA" id="ARBA00023128"/>
    </source>
</evidence>
<comment type="function">
    <text evidence="5">Assembly factor required for Rieske Fe-S protein UQCRFS1 incorporation into the cytochrome b-c1 (CIII) complex. Functions as a chaperone, binding to this subunit within the mitochondrial matrix and stabilizing it prior to its translocation and insertion into the late CIII dimeric intermediate within the mitochondrial inner membrane.</text>
</comment>
<dbReference type="GO" id="GO:0034551">
    <property type="term" value="P:mitochondrial respiratory chain complex III assembly"/>
    <property type="evidence" value="ECO:0007669"/>
    <property type="project" value="InterPro"/>
</dbReference>
<evidence type="ECO:0000313" key="11">
    <source>
        <dbReference type="Proteomes" id="UP000005207"/>
    </source>
</evidence>
<protein>
    <recommendedName>
        <fullName evidence="7">Complex III assembly factor LYRM7</fullName>
    </recommendedName>
    <alternativeName>
        <fullName evidence="8">LYR motif-containing protein 7</fullName>
    </alternativeName>
</protein>
<evidence type="ECO:0000256" key="2">
    <source>
        <dbReference type="ARBA" id="ARBA00009508"/>
    </source>
</evidence>
<reference evidence="11" key="1">
    <citation type="submission" date="2012-01" db="EMBL/GenBank/DDBJ databases">
        <title>The Genome Sequence of Oreochromis niloticus (Nile Tilapia).</title>
        <authorList>
            <consortium name="Broad Institute Genome Assembly Team"/>
            <consortium name="Broad Institute Sequencing Platform"/>
            <person name="Di Palma F."/>
            <person name="Johnson J."/>
            <person name="Lander E.S."/>
            <person name="Lindblad-Toh K."/>
        </authorList>
    </citation>
    <scope>NUCLEOTIDE SEQUENCE [LARGE SCALE GENOMIC DNA]</scope>
</reference>
<evidence type="ECO:0000313" key="10">
    <source>
        <dbReference type="Ensembl" id="ENSONIP00000047035.1"/>
    </source>
</evidence>